<proteinExistence type="predicted"/>
<feature type="domain" description="HTH cro/C1-type" evidence="2">
    <location>
        <begin position="18"/>
        <end position="73"/>
    </location>
</feature>
<reference evidence="4" key="1">
    <citation type="journal article" date="2019" name="Int. J. Syst. Evol. Microbiol.">
        <title>The Global Catalogue of Microorganisms (GCM) 10K type strain sequencing project: providing services to taxonomists for standard genome sequencing and annotation.</title>
        <authorList>
            <consortium name="The Broad Institute Genomics Platform"/>
            <consortium name="The Broad Institute Genome Sequencing Center for Infectious Disease"/>
            <person name="Wu L."/>
            <person name="Ma J."/>
        </authorList>
    </citation>
    <scope>NUCLEOTIDE SEQUENCE [LARGE SCALE GENOMIC DNA]</scope>
    <source>
        <strain evidence="4">WLHS5</strain>
    </source>
</reference>
<dbReference type="Pfam" id="PF01381">
    <property type="entry name" value="HTH_3"/>
    <property type="match status" value="1"/>
</dbReference>
<evidence type="ECO:0000313" key="3">
    <source>
        <dbReference type="EMBL" id="MFC7344894.1"/>
    </source>
</evidence>
<dbReference type="InterPro" id="IPR010982">
    <property type="entry name" value="Lambda_DNA-bd_dom_sf"/>
</dbReference>
<organism evidence="3 4">
    <name type="scientific">Saccharopolyspora griseoalba</name>
    <dbReference type="NCBI Taxonomy" id="1431848"/>
    <lineage>
        <taxon>Bacteria</taxon>
        <taxon>Bacillati</taxon>
        <taxon>Actinomycetota</taxon>
        <taxon>Actinomycetes</taxon>
        <taxon>Pseudonocardiales</taxon>
        <taxon>Pseudonocardiaceae</taxon>
        <taxon>Saccharopolyspora</taxon>
    </lineage>
</organism>
<dbReference type="InterPro" id="IPR050807">
    <property type="entry name" value="TransReg_Diox_bact_type"/>
</dbReference>
<keyword evidence="1" id="KW-0238">DNA-binding</keyword>
<evidence type="ECO:0000256" key="1">
    <source>
        <dbReference type="ARBA" id="ARBA00023125"/>
    </source>
</evidence>
<gene>
    <name evidence="3" type="ORF">ACFQRI_26080</name>
</gene>
<protein>
    <submittedName>
        <fullName evidence="3">Helix-turn-helix domain-containing protein</fullName>
    </submittedName>
</protein>
<dbReference type="InterPro" id="IPR001387">
    <property type="entry name" value="Cro/C1-type_HTH"/>
</dbReference>
<dbReference type="CDD" id="cd00093">
    <property type="entry name" value="HTH_XRE"/>
    <property type="match status" value="1"/>
</dbReference>
<sequence>MPTDETVADRRYAVGQRIRELRVQAGMTQSDVAEAAGFGSLPFYGDIERGKRNVSLDKLFAIADALGVGVGELFTDLPRQVR</sequence>
<dbReference type="Gene3D" id="1.10.260.40">
    <property type="entry name" value="lambda repressor-like DNA-binding domains"/>
    <property type="match status" value="1"/>
</dbReference>
<evidence type="ECO:0000313" key="4">
    <source>
        <dbReference type="Proteomes" id="UP001596504"/>
    </source>
</evidence>
<keyword evidence="4" id="KW-1185">Reference proteome</keyword>
<dbReference type="PANTHER" id="PTHR46797">
    <property type="entry name" value="HTH-TYPE TRANSCRIPTIONAL REGULATOR"/>
    <property type="match status" value="1"/>
</dbReference>
<comment type="caution">
    <text evidence="3">The sequence shown here is derived from an EMBL/GenBank/DDBJ whole genome shotgun (WGS) entry which is preliminary data.</text>
</comment>
<dbReference type="PROSITE" id="PS50943">
    <property type="entry name" value="HTH_CROC1"/>
    <property type="match status" value="1"/>
</dbReference>
<accession>A0ABW2LQU4</accession>
<dbReference type="SMART" id="SM00530">
    <property type="entry name" value="HTH_XRE"/>
    <property type="match status" value="1"/>
</dbReference>
<dbReference type="Proteomes" id="UP001596504">
    <property type="component" value="Unassembled WGS sequence"/>
</dbReference>
<name>A0ABW2LQU4_9PSEU</name>
<dbReference type="EMBL" id="JBHTCJ010000021">
    <property type="protein sequence ID" value="MFC7344894.1"/>
    <property type="molecule type" value="Genomic_DNA"/>
</dbReference>
<evidence type="ECO:0000259" key="2">
    <source>
        <dbReference type="PROSITE" id="PS50943"/>
    </source>
</evidence>
<dbReference type="RefSeq" id="WP_380673130.1">
    <property type="nucleotide sequence ID" value="NZ_JBHTCJ010000021.1"/>
</dbReference>
<dbReference type="PANTHER" id="PTHR46797:SF1">
    <property type="entry name" value="METHYLPHOSPHONATE SYNTHASE"/>
    <property type="match status" value="1"/>
</dbReference>
<dbReference type="SUPFAM" id="SSF47413">
    <property type="entry name" value="lambda repressor-like DNA-binding domains"/>
    <property type="match status" value="1"/>
</dbReference>